<evidence type="ECO:0000313" key="3">
    <source>
        <dbReference type="Proteomes" id="UP000626109"/>
    </source>
</evidence>
<evidence type="ECO:0000313" key="2">
    <source>
        <dbReference type="EMBL" id="CAE8662157.1"/>
    </source>
</evidence>
<feature type="non-terminal residue" evidence="2">
    <location>
        <position position="291"/>
    </location>
</feature>
<dbReference type="Proteomes" id="UP000626109">
    <property type="component" value="Unassembled WGS sequence"/>
</dbReference>
<proteinExistence type="predicted"/>
<keyword evidence="1" id="KW-0732">Signal</keyword>
<sequence length="291" mass="30950">TLGSAACCNIVPAMSPAPRMAFSLASVLVLAAVCLADEHRSLGAKGCPADAQPLLWKVTKGSSTAYMVGIYNIPSSSVSPIPSELEEALGCADIGYFPTGCSLADTSKEAMGNFMVHCKQYPLIVDRDNIGARLASLPLQELQGALKKLIADAPDDCKAGTSQLEASLIQLQNESGGAAFRNTLLNVYHSSIENINPLWCGQPAGAQTYEQYLRAKLGHRPIYGLEDVSVECQAYQGNSVAQDQSLARTMTAHFMNATWSGKISGLQGKIQEVMQCGDLSTLTQLQASMED</sequence>
<organism evidence="2 3">
    <name type="scientific">Polarella glacialis</name>
    <name type="common">Dinoflagellate</name>
    <dbReference type="NCBI Taxonomy" id="89957"/>
    <lineage>
        <taxon>Eukaryota</taxon>
        <taxon>Sar</taxon>
        <taxon>Alveolata</taxon>
        <taxon>Dinophyceae</taxon>
        <taxon>Suessiales</taxon>
        <taxon>Suessiaceae</taxon>
        <taxon>Polarella</taxon>
    </lineage>
</organism>
<reference evidence="2" key="1">
    <citation type="submission" date="2021-02" db="EMBL/GenBank/DDBJ databases">
        <authorList>
            <person name="Dougan E. K."/>
            <person name="Rhodes N."/>
            <person name="Thang M."/>
            <person name="Chan C."/>
        </authorList>
    </citation>
    <scope>NUCLEOTIDE SEQUENCE</scope>
</reference>
<evidence type="ECO:0000256" key="1">
    <source>
        <dbReference type="SAM" id="SignalP"/>
    </source>
</evidence>
<feature type="signal peptide" evidence="1">
    <location>
        <begin position="1"/>
        <end position="36"/>
    </location>
</feature>
<feature type="non-terminal residue" evidence="2">
    <location>
        <position position="1"/>
    </location>
</feature>
<comment type="caution">
    <text evidence="2">The sequence shown here is derived from an EMBL/GenBank/DDBJ whole genome shotgun (WGS) entry which is preliminary data.</text>
</comment>
<name>A0A813IZ61_POLGL</name>
<protein>
    <submittedName>
        <fullName evidence="2">Uncharacterized protein</fullName>
    </submittedName>
</protein>
<feature type="chain" id="PRO_5032430391" evidence="1">
    <location>
        <begin position="37"/>
        <end position="291"/>
    </location>
</feature>
<gene>
    <name evidence="2" type="ORF">PGLA2088_LOCUS14749</name>
</gene>
<dbReference type="EMBL" id="CAJNNW010017986">
    <property type="protein sequence ID" value="CAE8662157.1"/>
    <property type="molecule type" value="Genomic_DNA"/>
</dbReference>
<dbReference type="AlphaFoldDB" id="A0A813IZ61"/>
<accession>A0A813IZ61</accession>